<dbReference type="Gene3D" id="1.10.287.110">
    <property type="entry name" value="DnaJ domain"/>
    <property type="match status" value="1"/>
</dbReference>
<organism evidence="2">
    <name type="scientific">viral metagenome</name>
    <dbReference type="NCBI Taxonomy" id="1070528"/>
    <lineage>
        <taxon>unclassified sequences</taxon>
        <taxon>metagenomes</taxon>
        <taxon>organismal metagenomes</taxon>
    </lineage>
</organism>
<dbReference type="EMBL" id="MN740902">
    <property type="protein sequence ID" value="QHU17354.1"/>
    <property type="molecule type" value="Genomic_DNA"/>
</dbReference>
<dbReference type="PANTHER" id="PTHR43948">
    <property type="entry name" value="DNAJ HOMOLOG SUBFAMILY B"/>
    <property type="match status" value="1"/>
</dbReference>
<dbReference type="Pfam" id="PF00226">
    <property type="entry name" value="DnaJ"/>
    <property type="match status" value="1"/>
</dbReference>
<accession>A0A6C0KLY9</accession>
<dbReference type="PROSITE" id="PS50076">
    <property type="entry name" value="DNAJ_2"/>
    <property type="match status" value="1"/>
</dbReference>
<protein>
    <recommendedName>
        <fullName evidence="1">J domain-containing protein</fullName>
    </recommendedName>
</protein>
<sequence length="299" mass="35167">MNFLEACNILEIDESYRNPLCPDELKKQYRRKILQYHPDKNQSENAAVMFREIRSAYELLKNAEQSSDDEGDIENYQTHLFSFLKNIFPIDESAMQNKIFKLIVQKLVDCCETKAVDIMEKMDKNLLVKIYGVFANYKDVFHFSGDFLQKVEQVIARKTQKDECVIVNPDLDDLWENNLYKLVDGDDVFLIPLWHHELVYDKNGSDLYVRVIPVLPDNISIDADNNIHVYLKYTLAELWKMDRLEVAVGKRKFTCMREQLFMKSHQTLNIYRQGITQINDKNTLDVSRQGDIVLHVEIE</sequence>
<dbReference type="PRINTS" id="PR00625">
    <property type="entry name" value="JDOMAIN"/>
</dbReference>
<evidence type="ECO:0000313" key="2">
    <source>
        <dbReference type="EMBL" id="QHU17354.1"/>
    </source>
</evidence>
<proteinExistence type="predicted"/>
<dbReference type="CDD" id="cd06257">
    <property type="entry name" value="DnaJ"/>
    <property type="match status" value="1"/>
</dbReference>
<dbReference type="SUPFAM" id="SSF46565">
    <property type="entry name" value="Chaperone J-domain"/>
    <property type="match status" value="1"/>
</dbReference>
<dbReference type="SMART" id="SM00271">
    <property type="entry name" value="DnaJ"/>
    <property type="match status" value="1"/>
</dbReference>
<evidence type="ECO:0000259" key="1">
    <source>
        <dbReference type="PROSITE" id="PS50076"/>
    </source>
</evidence>
<dbReference type="AlphaFoldDB" id="A0A6C0KLY9"/>
<name>A0A6C0KLY9_9ZZZZ</name>
<reference evidence="2" key="1">
    <citation type="journal article" date="2020" name="Nature">
        <title>Giant virus diversity and host interactions through global metagenomics.</title>
        <authorList>
            <person name="Schulz F."/>
            <person name="Roux S."/>
            <person name="Paez-Espino D."/>
            <person name="Jungbluth S."/>
            <person name="Walsh D.A."/>
            <person name="Denef V.J."/>
            <person name="McMahon K.D."/>
            <person name="Konstantinidis K.T."/>
            <person name="Eloe-Fadrosh E.A."/>
            <person name="Kyrpides N.C."/>
            <person name="Woyke T."/>
        </authorList>
    </citation>
    <scope>NUCLEOTIDE SEQUENCE</scope>
    <source>
        <strain evidence="2">GVMAG-S-3300012000-57</strain>
    </source>
</reference>
<dbReference type="PANTHER" id="PTHR43948:SF10">
    <property type="entry name" value="MRJ, ISOFORM E"/>
    <property type="match status" value="1"/>
</dbReference>
<dbReference type="InterPro" id="IPR036869">
    <property type="entry name" value="J_dom_sf"/>
</dbReference>
<feature type="domain" description="J" evidence="1">
    <location>
        <begin position="5"/>
        <end position="71"/>
    </location>
</feature>
<dbReference type="InterPro" id="IPR001623">
    <property type="entry name" value="DnaJ_domain"/>
</dbReference>